<dbReference type="EMBL" id="CP048882">
    <property type="protein sequence ID" value="QPP05697.1"/>
    <property type="molecule type" value="Genomic_DNA"/>
</dbReference>
<dbReference type="SUPFAM" id="SSF54364">
    <property type="entry name" value="Translation initiation factor IF3, N-terminal domain"/>
    <property type="match status" value="1"/>
</dbReference>
<evidence type="ECO:0000313" key="5">
    <source>
        <dbReference type="Proteomes" id="UP000595046"/>
    </source>
</evidence>
<dbReference type="PANTHER" id="PTHR10938">
    <property type="entry name" value="TRANSLATION INITIATION FACTOR IF-3"/>
    <property type="match status" value="1"/>
</dbReference>
<name>A0A7T1WR57_9ACTN</name>
<reference evidence="5" key="1">
    <citation type="submission" date="2020-02" db="EMBL/GenBank/DDBJ databases">
        <title>Streptomyces sp. ASO4wet.</title>
        <authorList>
            <person name="Risdian C."/>
            <person name="Landwehr W."/>
            <person name="Schupp P."/>
            <person name="Wink J."/>
        </authorList>
    </citation>
    <scope>NUCLEOTIDE SEQUENCE [LARGE SCALE GENOMIC DNA]</scope>
    <source>
        <strain evidence="5">ASO4wet</strain>
    </source>
</reference>
<gene>
    <name evidence="4" type="ORF">G4Z16_04025</name>
</gene>
<keyword evidence="5" id="KW-1185">Reference proteome</keyword>
<evidence type="ECO:0000313" key="4">
    <source>
        <dbReference type="EMBL" id="QPP05697.1"/>
    </source>
</evidence>
<dbReference type="Gene3D" id="3.10.20.80">
    <property type="entry name" value="Translation initiation factor 3 (IF-3), N-terminal domain"/>
    <property type="match status" value="1"/>
</dbReference>
<dbReference type="NCBIfam" id="TIGR00168">
    <property type="entry name" value="infC"/>
    <property type="match status" value="1"/>
</dbReference>
<dbReference type="Proteomes" id="UP000595046">
    <property type="component" value="Chromosome"/>
</dbReference>
<dbReference type="PANTHER" id="PTHR10938:SF0">
    <property type="entry name" value="TRANSLATION INITIATION FACTOR IF-3, MITOCHONDRIAL"/>
    <property type="match status" value="1"/>
</dbReference>
<organism evidence="4 5">
    <name type="scientific">Streptomyces bathyalis</name>
    <dbReference type="NCBI Taxonomy" id="2710756"/>
    <lineage>
        <taxon>Bacteria</taxon>
        <taxon>Bacillati</taxon>
        <taxon>Actinomycetota</taxon>
        <taxon>Actinomycetes</taxon>
        <taxon>Kitasatosporales</taxon>
        <taxon>Streptomycetaceae</taxon>
        <taxon>Streptomyces</taxon>
    </lineage>
</organism>
<dbReference type="AlphaFoldDB" id="A0A7T1WR57"/>
<dbReference type="GO" id="GO:0016020">
    <property type="term" value="C:membrane"/>
    <property type="evidence" value="ECO:0007669"/>
    <property type="project" value="TreeGrafter"/>
</dbReference>
<dbReference type="InterPro" id="IPR036787">
    <property type="entry name" value="T_IF-3_N_sf"/>
</dbReference>
<proteinExistence type="predicted"/>
<dbReference type="GO" id="GO:0005829">
    <property type="term" value="C:cytosol"/>
    <property type="evidence" value="ECO:0007669"/>
    <property type="project" value="TreeGrafter"/>
</dbReference>
<dbReference type="Pfam" id="PF05198">
    <property type="entry name" value="IF3_N"/>
    <property type="match status" value="1"/>
</dbReference>
<dbReference type="InterPro" id="IPR001288">
    <property type="entry name" value="Translation_initiation_fac_3"/>
</dbReference>
<sequence>MRRPESGSAAVATGHSPYGARWSHGPARLAAGAGACADRGGPVSPELRINERIDATEVRVVGPRGEQMGIVPLARALEITHEYGLDLVEVAATARPPVCKIMNYEEFRARPPRPRRPRGLGW</sequence>
<dbReference type="GO" id="GO:0003743">
    <property type="term" value="F:translation initiation factor activity"/>
    <property type="evidence" value="ECO:0007669"/>
    <property type="project" value="UniProtKB-UniRule"/>
</dbReference>
<feature type="domain" description="Translation initiation factor 3 N-terminal" evidence="3">
    <location>
        <begin position="49"/>
        <end position="108"/>
    </location>
</feature>
<accession>A0A7T1WR57</accession>
<feature type="region of interest" description="Disordered" evidence="2">
    <location>
        <begin position="1"/>
        <end position="24"/>
    </location>
</feature>
<evidence type="ECO:0000256" key="1">
    <source>
        <dbReference type="NCBIfam" id="TIGR00168"/>
    </source>
</evidence>
<protein>
    <recommendedName>
        <fullName evidence="1">Translation initiation factor IF-3</fullName>
    </recommendedName>
</protein>
<dbReference type="KEGG" id="sbat:G4Z16_04025"/>
<dbReference type="InterPro" id="IPR019814">
    <property type="entry name" value="Translation_initiation_fac_3_N"/>
</dbReference>
<dbReference type="GO" id="GO:0043022">
    <property type="term" value="F:ribosome binding"/>
    <property type="evidence" value="ECO:0007669"/>
    <property type="project" value="TreeGrafter"/>
</dbReference>
<dbReference type="GO" id="GO:0032790">
    <property type="term" value="P:ribosome disassembly"/>
    <property type="evidence" value="ECO:0007669"/>
    <property type="project" value="TreeGrafter"/>
</dbReference>
<evidence type="ECO:0000256" key="2">
    <source>
        <dbReference type="SAM" id="MobiDB-lite"/>
    </source>
</evidence>
<evidence type="ECO:0000259" key="3">
    <source>
        <dbReference type="Pfam" id="PF05198"/>
    </source>
</evidence>